<keyword evidence="1" id="KW-1133">Transmembrane helix</keyword>
<protein>
    <recommendedName>
        <fullName evidence="4">Secreted protein</fullName>
    </recommendedName>
</protein>
<evidence type="ECO:0000256" key="1">
    <source>
        <dbReference type="SAM" id="Phobius"/>
    </source>
</evidence>
<dbReference type="Proteomes" id="UP000238362">
    <property type="component" value="Unassembled WGS sequence"/>
</dbReference>
<organism evidence="2 3">
    <name type="scientific">Prauserella shujinwangii</name>
    <dbReference type="NCBI Taxonomy" id="1453103"/>
    <lineage>
        <taxon>Bacteria</taxon>
        <taxon>Bacillati</taxon>
        <taxon>Actinomycetota</taxon>
        <taxon>Actinomycetes</taxon>
        <taxon>Pseudonocardiales</taxon>
        <taxon>Pseudonocardiaceae</taxon>
        <taxon>Prauserella</taxon>
    </lineage>
</organism>
<comment type="caution">
    <text evidence="2">The sequence shown here is derived from an EMBL/GenBank/DDBJ whole genome shotgun (WGS) entry which is preliminary data.</text>
</comment>
<gene>
    <name evidence="2" type="ORF">B0I33_102232</name>
</gene>
<feature type="transmembrane region" description="Helical" evidence="1">
    <location>
        <begin position="7"/>
        <end position="27"/>
    </location>
</feature>
<proteinExistence type="predicted"/>
<evidence type="ECO:0000313" key="2">
    <source>
        <dbReference type="EMBL" id="PRX50114.1"/>
    </source>
</evidence>
<dbReference type="EMBL" id="PVNH01000002">
    <property type="protein sequence ID" value="PRX50114.1"/>
    <property type="molecule type" value="Genomic_DNA"/>
</dbReference>
<dbReference type="OrthoDB" id="3208544at2"/>
<evidence type="ECO:0000313" key="3">
    <source>
        <dbReference type="Proteomes" id="UP000238362"/>
    </source>
</evidence>
<evidence type="ECO:0008006" key="4">
    <source>
        <dbReference type="Google" id="ProtNLM"/>
    </source>
</evidence>
<keyword evidence="1" id="KW-0812">Transmembrane</keyword>
<reference evidence="2 3" key="1">
    <citation type="submission" date="2018-03" db="EMBL/GenBank/DDBJ databases">
        <title>Genomic Encyclopedia of Type Strains, Phase III (KMG-III): the genomes of soil and plant-associated and newly described type strains.</title>
        <authorList>
            <person name="Whitman W."/>
        </authorList>
    </citation>
    <scope>NUCLEOTIDE SEQUENCE [LARGE SCALE GENOMIC DNA]</scope>
    <source>
        <strain evidence="2 3">CGMCC 4.7125</strain>
    </source>
</reference>
<keyword evidence="3" id="KW-1185">Reference proteome</keyword>
<dbReference type="AlphaFoldDB" id="A0A2T0M0J1"/>
<name>A0A2T0M0J1_9PSEU</name>
<dbReference type="RefSeq" id="WP_106177229.1">
    <property type="nucleotide sequence ID" value="NZ_PVNH01000002.1"/>
</dbReference>
<sequence>MPQVGDLAVNLLASVIAGVSVLLAQFLRRRRGEARKRAFFGLATRSTCAVFVPRHARSDSVLSVHRSDAAAIVELAAAARDCGAEVELVPDASEHLSRTLGGRTEFSVGSPVANPRTGALLETFVPGLTIGPHEDSPDRLTISADGHAFGPNPGRREYVALAKVTTEDYPIFVLCGQTAVSNHAAARYLARGYRRLIREYGVTGRFCLVLGVVNSKAFGERNVEVVGDLTEVAFLGHRASA</sequence>
<keyword evidence="1" id="KW-0472">Membrane</keyword>
<accession>A0A2T0M0J1</accession>